<dbReference type="Pfam" id="PF23579">
    <property type="entry name" value="ARM_TBCD"/>
    <property type="match status" value="1"/>
</dbReference>
<evidence type="ECO:0000313" key="6">
    <source>
        <dbReference type="Proteomes" id="UP001276659"/>
    </source>
</evidence>
<evidence type="ECO:0000256" key="2">
    <source>
        <dbReference type="PROSITE-ProRule" id="PRU00103"/>
    </source>
</evidence>
<dbReference type="PANTHER" id="PTHR12658">
    <property type="entry name" value="BETA-TUBULIN COFACTOR D"/>
    <property type="match status" value="1"/>
</dbReference>
<feature type="domain" description="Tubulin-folding cofactor D C-terminal" evidence="3">
    <location>
        <begin position="1011"/>
        <end position="1180"/>
    </location>
</feature>
<evidence type="ECO:0000313" key="5">
    <source>
        <dbReference type="EMBL" id="KAK3174743.1"/>
    </source>
</evidence>
<protein>
    <recommendedName>
        <fullName evidence="7">Tubulin-specific chaperone D</fullName>
    </recommendedName>
</protein>
<keyword evidence="1" id="KW-0143">Chaperone</keyword>
<dbReference type="Pfam" id="PF12612">
    <property type="entry name" value="TFCD_C"/>
    <property type="match status" value="1"/>
</dbReference>
<proteinExistence type="predicted"/>
<dbReference type="SUPFAM" id="SSF48371">
    <property type="entry name" value="ARM repeat"/>
    <property type="match status" value="1"/>
</dbReference>
<dbReference type="Proteomes" id="UP001276659">
    <property type="component" value="Unassembled WGS sequence"/>
</dbReference>
<feature type="domain" description="Tubulin-folding cofactor D ARM repeats" evidence="4">
    <location>
        <begin position="467"/>
        <end position="589"/>
    </location>
</feature>
<dbReference type="InterPro" id="IPR021133">
    <property type="entry name" value="HEAT_type_2"/>
</dbReference>
<dbReference type="GO" id="GO:0000226">
    <property type="term" value="P:microtubule cytoskeleton organization"/>
    <property type="evidence" value="ECO:0007669"/>
    <property type="project" value="TreeGrafter"/>
</dbReference>
<dbReference type="GO" id="GO:0007023">
    <property type="term" value="P:post-chaperonin tubulin folding pathway"/>
    <property type="evidence" value="ECO:0007669"/>
    <property type="project" value="InterPro"/>
</dbReference>
<accession>A0AAD9ZBP8</accession>
<dbReference type="InterPro" id="IPR022577">
    <property type="entry name" value="TBCD_C"/>
</dbReference>
<keyword evidence="6" id="KW-1185">Reference proteome</keyword>
<dbReference type="GO" id="GO:0048487">
    <property type="term" value="F:beta-tubulin binding"/>
    <property type="evidence" value="ECO:0007669"/>
    <property type="project" value="InterPro"/>
</dbReference>
<dbReference type="Pfam" id="PF25767">
    <property type="entry name" value="ARM_TBCD_2nd"/>
    <property type="match status" value="1"/>
</dbReference>
<dbReference type="InterPro" id="IPR011989">
    <property type="entry name" value="ARM-like"/>
</dbReference>
<dbReference type="InterPro" id="IPR058033">
    <property type="entry name" value="ARM_TBCD_2nd"/>
</dbReference>
<dbReference type="PANTHER" id="PTHR12658:SF0">
    <property type="entry name" value="TUBULIN-SPECIFIC CHAPERONE D"/>
    <property type="match status" value="1"/>
</dbReference>
<feature type="repeat" description="HEAT" evidence="2">
    <location>
        <begin position="376"/>
        <end position="413"/>
    </location>
</feature>
<reference evidence="5" key="1">
    <citation type="submission" date="2022-11" db="EMBL/GenBank/DDBJ databases">
        <title>Chromosomal genome sequence assembly and mating type (MAT) locus characterization of the leprose asexual lichenized fungus Lepraria neglecta (Nyl.) Erichsen.</title>
        <authorList>
            <person name="Allen J.L."/>
            <person name="Pfeffer B."/>
        </authorList>
    </citation>
    <scope>NUCLEOTIDE SEQUENCE</scope>
    <source>
        <strain evidence="5">Allen 5258</strain>
    </source>
</reference>
<evidence type="ECO:0000259" key="4">
    <source>
        <dbReference type="Pfam" id="PF25767"/>
    </source>
</evidence>
<evidence type="ECO:0008006" key="7">
    <source>
        <dbReference type="Google" id="ProtNLM"/>
    </source>
</evidence>
<dbReference type="Gene3D" id="1.25.10.10">
    <property type="entry name" value="Leucine-rich Repeat Variant"/>
    <property type="match status" value="1"/>
</dbReference>
<dbReference type="EMBL" id="JASNWA010000006">
    <property type="protein sequence ID" value="KAK3174743.1"/>
    <property type="molecule type" value="Genomic_DNA"/>
</dbReference>
<dbReference type="AlphaFoldDB" id="A0AAD9ZBP8"/>
<comment type="caution">
    <text evidence="5">The sequence shown here is derived from an EMBL/GenBank/DDBJ whole genome shotgun (WGS) entry which is preliminary data.</text>
</comment>
<evidence type="ECO:0000256" key="1">
    <source>
        <dbReference type="ARBA" id="ARBA00023186"/>
    </source>
</evidence>
<organism evidence="5 6">
    <name type="scientific">Lepraria neglecta</name>
    <dbReference type="NCBI Taxonomy" id="209136"/>
    <lineage>
        <taxon>Eukaryota</taxon>
        <taxon>Fungi</taxon>
        <taxon>Dikarya</taxon>
        <taxon>Ascomycota</taxon>
        <taxon>Pezizomycotina</taxon>
        <taxon>Lecanoromycetes</taxon>
        <taxon>OSLEUM clade</taxon>
        <taxon>Lecanoromycetidae</taxon>
        <taxon>Lecanorales</taxon>
        <taxon>Lecanorineae</taxon>
        <taxon>Stereocaulaceae</taxon>
        <taxon>Lepraria</taxon>
    </lineage>
</organism>
<dbReference type="GO" id="GO:0007021">
    <property type="term" value="P:tubulin complex assembly"/>
    <property type="evidence" value="ECO:0007669"/>
    <property type="project" value="InterPro"/>
</dbReference>
<dbReference type="InterPro" id="IPR016024">
    <property type="entry name" value="ARM-type_fold"/>
</dbReference>
<dbReference type="InterPro" id="IPR033162">
    <property type="entry name" value="TBCD"/>
</dbReference>
<gene>
    <name evidence="5" type="ORF">OEA41_001989</name>
</gene>
<sequence>MDAAGDQDIKLQRSSPDRIAELRRSLPRFLWKSKATGEGAPPVTRVRTLVLKSKTERLINLLEPFQEWPQLLDPHLVDILQPLVSAFIEYLFNHKSKYRQNVDKPVSSKIIPLPRAICKIIYTLCKVRGQKVITQFLDNDPHNLEPMLDALEQWSQAEDPGVGSTCTNQAMVWEERFVMLLWLSHLMLAPFELVSLASQSPGINPDATTSLRIGFHKKTPPIAKRLVNVADHYLGFASKEREAAAVLLSRLALRKDMRKIELQMTLVNCALLILDRSHSKAAPLPTYALIGILSFLAKIIISAENEVRKPLLAPIYKSVQHALADDSPFHKELNSSAMARKLIIKIRRALIVAGIEIDAKNPRSPSCVGEDALEEVIDEMLTALADKDTSVRIAASKALSVIAVPLKFEMVAQIVEPILEKLREDMVWTWSEQHEVQSIGWPDLAAHGINSPPELPAHWEQSLAQVNPMSWHGLVLTLSQLLFRGSMPKYLIDTVLKTLDLALHFEQRTSLGVSIGTNVRDAACFGLWSLARRYKTADLKADSDLTFQVLANELVVAATLDSAGNIRRGASAALQELIGRHPGEIRHGIRVVQVVDYHAVALRSHAMLEVARSASKIDKVYWHALLNGLLDWRGVGSPDPQSRRHAAEAIGSLAAIDALTSVHDTIKIVRDRLRKTSSYKIEVRHGLILALGEVALAGAKFYFEMDVHGSVHTNDQILEFGSHLAVQTAELWTAYCTDRPEVKDGRADDAIQFFYLDSMLRSGLMCEAVCSLISALAWITSTFSLVPVKELIARVEDMHVCVRALERSLEKTDPDVLQASAQTAESLFRLLDQHTQTQLVSKWAQRLHPTTPKTPDGSKAGATMALVAVFQQVGDMELSAPSGPAIRAMFQDFSIDPGNVLMPPLRVLILHILLEQLNYPVTSIELRCTTLKSLTSGVLESECAYLFTWIPRELILLVITADLSNALEVCLADYTIDQRGDVGSLVRIEAIKAVATVLRKNLVSLRNRKTLAAKICGLAVEKLDKVRWRAWNCLQPNWGVFGLGLRPQVIIADIAQTSTTDYFKQLISLCDQGWIQVPLLEGFITSAGAGSESVLQASRTAFVAYTNDRSLVALSMYCTTIVDFVHDNHSNDRLLLPAMDFLGFLFDAGVLPRLANEMFGWKRLFNVIQATQLNSINIHKIEAAVKIYVGLAGMASLPKIKSVALKKLYQMLIHRYPKIRNVVADALFILTQDEELLGVNWSKPQKDLEIVILRIKEKLQAEDRQHLLD</sequence>
<dbReference type="PROSITE" id="PS50077">
    <property type="entry name" value="HEAT_REPEAT"/>
    <property type="match status" value="1"/>
</dbReference>
<name>A0AAD9ZBP8_9LECA</name>
<evidence type="ECO:0000259" key="3">
    <source>
        <dbReference type="Pfam" id="PF12612"/>
    </source>
</evidence>
<dbReference type="GO" id="GO:0005096">
    <property type="term" value="F:GTPase activator activity"/>
    <property type="evidence" value="ECO:0007669"/>
    <property type="project" value="InterPro"/>
</dbReference>